<dbReference type="InterPro" id="IPR027417">
    <property type="entry name" value="P-loop_NTPase"/>
</dbReference>
<accession>A0A1V4I7U7</accession>
<keyword evidence="3" id="KW-1185">Reference proteome</keyword>
<proteinExistence type="predicted"/>
<evidence type="ECO:0000259" key="1">
    <source>
        <dbReference type="Pfam" id="PF13521"/>
    </source>
</evidence>
<dbReference type="SUPFAM" id="SSF52540">
    <property type="entry name" value="P-loop containing nucleoside triphosphate hydrolases"/>
    <property type="match status" value="1"/>
</dbReference>
<evidence type="ECO:0000313" key="3">
    <source>
        <dbReference type="Proteomes" id="UP000190140"/>
    </source>
</evidence>
<gene>
    <name evidence="2" type="ORF">CLOTH_11280</name>
</gene>
<dbReference type="InterPro" id="IPR038727">
    <property type="entry name" value="NadR/Ttd14_AAA_dom"/>
</dbReference>
<protein>
    <recommendedName>
        <fullName evidence="1">NadR/Ttd14 AAA domain-containing protein</fullName>
    </recommendedName>
</protein>
<dbReference type="Gene3D" id="3.40.50.300">
    <property type="entry name" value="P-loop containing nucleotide triphosphate hydrolases"/>
    <property type="match status" value="1"/>
</dbReference>
<reference evidence="2 3" key="1">
    <citation type="submission" date="2017-03" db="EMBL/GenBank/DDBJ databases">
        <title>Genome sequence of Clostridium thermoalcaliphilum DSM 7309.</title>
        <authorList>
            <person name="Poehlein A."/>
            <person name="Daniel R."/>
        </authorList>
    </citation>
    <scope>NUCLEOTIDE SEQUENCE [LARGE SCALE GENOMIC DNA]</scope>
    <source>
        <strain evidence="2 3">DSM 7309</strain>
    </source>
</reference>
<dbReference type="Pfam" id="PF13521">
    <property type="entry name" value="AAA_28"/>
    <property type="match status" value="1"/>
</dbReference>
<dbReference type="RefSeq" id="WP_079411992.1">
    <property type="nucleotide sequence ID" value="NZ_MZGW01000003.1"/>
</dbReference>
<dbReference type="EMBL" id="MZGW01000003">
    <property type="protein sequence ID" value="OPJ55950.1"/>
    <property type="molecule type" value="Genomic_DNA"/>
</dbReference>
<feature type="domain" description="NadR/Ttd14 AAA" evidence="1">
    <location>
        <begin position="4"/>
        <end position="173"/>
    </location>
</feature>
<organism evidence="2 3">
    <name type="scientific">Alkalithermobacter paradoxus</name>
    <dbReference type="NCBI Taxonomy" id="29349"/>
    <lineage>
        <taxon>Bacteria</taxon>
        <taxon>Bacillati</taxon>
        <taxon>Bacillota</taxon>
        <taxon>Clostridia</taxon>
        <taxon>Peptostreptococcales</taxon>
        <taxon>Tepidibacteraceae</taxon>
        <taxon>Alkalithermobacter</taxon>
    </lineage>
</organism>
<dbReference type="Proteomes" id="UP000190140">
    <property type="component" value="Unassembled WGS sequence"/>
</dbReference>
<sequence length="196" mass="22581">MAKRVAILGGPRCGKTTLIQHLYVEMKILGLDVGCAFEYSTEYLKEKGMIESIAEQYGIYLGQKKLEDGLSDFEYALTDYATFIPYVYGRFMLGNKDRSKKEIEILKDLYSLAIEDIQNYDYIFYVPREFGYVQDGVRWQDEEIAKSVDDAILTFLKSENVKFMEITGSTKERAKKILSVLGLEYKETLELCDEAE</sequence>
<name>A0A1V4I7U7_9FIRM</name>
<dbReference type="STRING" id="29349.CLOTH_11280"/>
<evidence type="ECO:0000313" key="2">
    <source>
        <dbReference type="EMBL" id="OPJ55950.1"/>
    </source>
</evidence>
<dbReference type="AlphaFoldDB" id="A0A1V4I7U7"/>
<comment type="caution">
    <text evidence="2">The sequence shown here is derived from an EMBL/GenBank/DDBJ whole genome shotgun (WGS) entry which is preliminary data.</text>
</comment>
<dbReference type="OrthoDB" id="1648224at2"/>